<comment type="caution">
    <text evidence="2">The sequence shown here is derived from an EMBL/GenBank/DDBJ whole genome shotgun (WGS) entry which is preliminary data.</text>
</comment>
<keyword evidence="3" id="KW-1185">Reference proteome</keyword>
<gene>
    <name evidence="2" type="ORF">TSOC_012875</name>
</gene>
<evidence type="ECO:0000256" key="1">
    <source>
        <dbReference type="SAM" id="MobiDB-lite"/>
    </source>
</evidence>
<dbReference type="AlphaFoldDB" id="A0A2J7ZLV4"/>
<organism evidence="2 3">
    <name type="scientific">Tetrabaena socialis</name>
    <dbReference type="NCBI Taxonomy" id="47790"/>
    <lineage>
        <taxon>Eukaryota</taxon>
        <taxon>Viridiplantae</taxon>
        <taxon>Chlorophyta</taxon>
        <taxon>core chlorophytes</taxon>
        <taxon>Chlorophyceae</taxon>
        <taxon>CS clade</taxon>
        <taxon>Chlamydomonadales</taxon>
        <taxon>Tetrabaenaceae</taxon>
        <taxon>Tetrabaena</taxon>
    </lineage>
</organism>
<accession>A0A2J7ZLV4</accession>
<protein>
    <submittedName>
        <fullName evidence="2">Uncharacterized protein</fullName>
    </submittedName>
</protein>
<dbReference type="Proteomes" id="UP000236333">
    <property type="component" value="Unassembled WGS sequence"/>
</dbReference>
<feature type="non-terminal residue" evidence="2">
    <location>
        <position position="1"/>
    </location>
</feature>
<evidence type="ECO:0000313" key="3">
    <source>
        <dbReference type="Proteomes" id="UP000236333"/>
    </source>
</evidence>
<proteinExistence type="predicted"/>
<reference evidence="2 3" key="1">
    <citation type="journal article" date="2017" name="Mol. Biol. Evol.">
        <title>The 4-celled Tetrabaena socialis nuclear genome reveals the essential components for genetic control of cell number at the origin of multicellularity in the volvocine lineage.</title>
        <authorList>
            <person name="Featherston J."/>
            <person name="Arakaki Y."/>
            <person name="Hanschen E.R."/>
            <person name="Ferris P.J."/>
            <person name="Michod R.E."/>
            <person name="Olson B.J.S.C."/>
            <person name="Nozaki H."/>
            <person name="Durand P.M."/>
        </authorList>
    </citation>
    <scope>NUCLEOTIDE SEQUENCE [LARGE SCALE GENOMIC DNA]</scope>
    <source>
        <strain evidence="2 3">NIES-571</strain>
    </source>
</reference>
<feature type="region of interest" description="Disordered" evidence="1">
    <location>
        <begin position="32"/>
        <end position="59"/>
    </location>
</feature>
<evidence type="ECO:0000313" key="2">
    <source>
        <dbReference type="EMBL" id="PNH01254.1"/>
    </source>
</evidence>
<name>A0A2J7ZLV4_9CHLO</name>
<dbReference type="EMBL" id="PGGS01000963">
    <property type="protein sequence ID" value="PNH01254.1"/>
    <property type="molecule type" value="Genomic_DNA"/>
</dbReference>
<sequence>GHAAPTAALFAADCATRGNAVPAQPRFLDPARRHRAAATGPQAALPGSYRPQLAADESK</sequence>